<dbReference type="PANTHER" id="PTHR30012:SF0">
    <property type="entry name" value="TYPE II SECRETION SYSTEM PROTEIN F-RELATED"/>
    <property type="match status" value="1"/>
</dbReference>
<dbReference type="PANTHER" id="PTHR30012">
    <property type="entry name" value="GENERAL SECRETION PATHWAY PROTEIN"/>
    <property type="match status" value="1"/>
</dbReference>
<dbReference type="EMBL" id="CP001707">
    <property type="protein sequence ID" value="ACV25987.1"/>
    <property type="molecule type" value="Genomic_DNA"/>
</dbReference>
<keyword evidence="1" id="KW-0812">Transmembrane</keyword>
<keyword evidence="3" id="KW-1185">Reference proteome</keyword>
<name>C7R8X4_KANKD</name>
<dbReference type="HOGENOM" id="CLU_849358_0_0_6"/>
<gene>
    <name evidence="2" type="ordered locus">Kkor_0567</name>
</gene>
<keyword evidence="1" id="KW-0472">Membrane</keyword>
<organism evidence="2 3">
    <name type="scientific">Kangiella koreensis (strain DSM 16069 / JCM 12317 / KCTC 12182 / SW-125)</name>
    <dbReference type="NCBI Taxonomy" id="523791"/>
    <lineage>
        <taxon>Bacteria</taxon>
        <taxon>Pseudomonadati</taxon>
        <taxon>Pseudomonadota</taxon>
        <taxon>Gammaproteobacteria</taxon>
        <taxon>Kangiellales</taxon>
        <taxon>Kangiellaceae</taxon>
        <taxon>Kangiella</taxon>
    </lineage>
</organism>
<protein>
    <recommendedName>
        <fullName evidence="4">Type II secretion system protein</fullName>
    </recommendedName>
</protein>
<dbReference type="InterPro" id="IPR003004">
    <property type="entry name" value="GspF/PilC"/>
</dbReference>
<evidence type="ECO:0000313" key="3">
    <source>
        <dbReference type="Proteomes" id="UP000001231"/>
    </source>
</evidence>
<accession>C7R8X4</accession>
<dbReference type="AlphaFoldDB" id="C7R8X4"/>
<evidence type="ECO:0008006" key="4">
    <source>
        <dbReference type="Google" id="ProtNLM"/>
    </source>
</evidence>
<dbReference type="RefSeq" id="WP_012800501.1">
    <property type="nucleotide sequence ID" value="NC_013166.1"/>
</dbReference>
<dbReference type="OrthoDB" id="6191065at2"/>
<keyword evidence="1" id="KW-1133">Transmembrane helix</keyword>
<dbReference type="KEGG" id="kko:Kkor_0567"/>
<proteinExistence type="predicted"/>
<dbReference type="Proteomes" id="UP000001231">
    <property type="component" value="Chromosome"/>
</dbReference>
<sequence>MKNDNQLFYLRQFVHLLAKGEEPRTAFNILVNEVPKSQLESWQQAHTIYEATQSLERAFEKLSIKSASPITEQLRRGKELGLPEVEVLQNCVDANNSELQIAQIIKSRLLRILSYCALLSVIALVVLTTFNLYLSPIYSSVLLDGQLHSSGFVARMDVLRMQSWWSLLLYLPPAIIIALFALASFKSAESFTQGKFLTKLPIMKGIMFQLSRIHFVHNLKAFHQGLPENKAERLSALNSPFFSNSERFTFDKLFTPQEKEQLLALFALQTFEQESPNLLSSVETQAIESVHQKTGIIATLLHLFLIFIVFQIVISIYLPIFQLGTGF</sequence>
<feature type="transmembrane region" description="Helical" evidence="1">
    <location>
        <begin position="164"/>
        <end position="185"/>
    </location>
</feature>
<dbReference type="STRING" id="523791.Kkor_0567"/>
<evidence type="ECO:0000313" key="2">
    <source>
        <dbReference type="EMBL" id="ACV25987.1"/>
    </source>
</evidence>
<reference evidence="2 3" key="1">
    <citation type="journal article" date="2009" name="Stand. Genomic Sci.">
        <title>Complete genome sequence of Kangiella koreensis type strain (SW-125).</title>
        <authorList>
            <person name="Han C."/>
            <person name="Sikorski J."/>
            <person name="Lapidus A."/>
            <person name="Nolan M."/>
            <person name="Glavina Del Rio T."/>
            <person name="Tice H."/>
            <person name="Cheng J.F."/>
            <person name="Lucas S."/>
            <person name="Chen F."/>
            <person name="Copeland A."/>
            <person name="Ivanova N."/>
            <person name="Mavromatis K."/>
            <person name="Ovchinnikova G."/>
            <person name="Pati A."/>
            <person name="Bruce D."/>
            <person name="Goodwin L."/>
            <person name="Pitluck S."/>
            <person name="Chen A."/>
            <person name="Palaniappan K."/>
            <person name="Land M."/>
            <person name="Hauser L."/>
            <person name="Chang Y.J."/>
            <person name="Jeffries C.D."/>
            <person name="Chain P."/>
            <person name="Saunders E."/>
            <person name="Brettin T."/>
            <person name="Goker M."/>
            <person name="Tindall B.J."/>
            <person name="Bristow J."/>
            <person name="Eisen J.A."/>
            <person name="Markowitz V."/>
            <person name="Hugenholtz P."/>
            <person name="Kyrpides N.C."/>
            <person name="Klenk H.P."/>
            <person name="Detter J.C."/>
        </authorList>
    </citation>
    <scope>NUCLEOTIDE SEQUENCE [LARGE SCALE GENOMIC DNA]</scope>
    <source>
        <strain evidence="3">DSM 16069 / KCTC 12182 / SW-125</strain>
    </source>
</reference>
<dbReference type="InParanoid" id="C7R8X4"/>
<feature type="transmembrane region" description="Helical" evidence="1">
    <location>
        <begin position="296"/>
        <end position="320"/>
    </location>
</feature>
<evidence type="ECO:0000256" key="1">
    <source>
        <dbReference type="SAM" id="Phobius"/>
    </source>
</evidence>
<feature type="transmembrane region" description="Helical" evidence="1">
    <location>
        <begin position="112"/>
        <end position="134"/>
    </location>
</feature>
<dbReference type="eggNOG" id="COG1459">
    <property type="taxonomic scope" value="Bacteria"/>
</dbReference>